<proteinExistence type="predicted"/>
<keyword evidence="1" id="KW-1133">Transmembrane helix</keyword>
<keyword evidence="3" id="KW-1185">Reference proteome</keyword>
<evidence type="ECO:0000313" key="3">
    <source>
        <dbReference type="Proteomes" id="UP000246722"/>
    </source>
</evidence>
<accession>A0A317ZQD9</accession>
<reference evidence="2 3" key="1">
    <citation type="submission" date="2018-05" db="EMBL/GenBank/DDBJ databases">
        <title>Genetic diversity of glacier-inhabiting Cryobacterium bacteria in China and description of Cryobacterium mengkeensis sp. nov. and Arthrobacter glacialis sp. nov.</title>
        <authorList>
            <person name="Liu Q."/>
            <person name="Xin Y.-H."/>
        </authorList>
    </citation>
    <scope>NUCLEOTIDE SEQUENCE [LARGE SCALE GENOMIC DNA]</scope>
    <source>
        <strain evidence="2 3">SK-1</strain>
    </source>
</reference>
<dbReference type="RefSeq" id="WP_110128350.1">
    <property type="nucleotide sequence ID" value="NZ_QHLY01000012.1"/>
</dbReference>
<dbReference type="Proteomes" id="UP000246722">
    <property type="component" value="Unassembled WGS sequence"/>
</dbReference>
<dbReference type="EMBL" id="QHLY01000012">
    <property type="protein sequence ID" value="PXA68701.1"/>
    <property type="molecule type" value="Genomic_DNA"/>
</dbReference>
<evidence type="ECO:0008006" key="4">
    <source>
        <dbReference type="Google" id="ProtNLM"/>
    </source>
</evidence>
<keyword evidence="1" id="KW-0472">Membrane</keyword>
<dbReference type="OrthoDB" id="5196233at2"/>
<name>A0A317ZQD9_9MICO</name>
<keyword evidence="1" id="KW-0812">Transmembrane</keyword>
<feature type="transmembrane region" description="Helical" evidence="1">
    <location>
        <begin position="39"/>
        <end position="61"/>
    </location>
</feature>
<sequence>MSRAGKEVALIIGGVPRVDLLPPEVHRERHARVVRRRMGWGVIGVVALMGLGIGGSIAWAMQAESQLASEQALTPKLLEEQSKYLEVRTVQSQVELVKAAQQVGASTEIDWKSYLESVQAILPASVSVETVAVDSASPLALYVQPTAPLQGARIATVTFTVKSAVLPDVPTWLDSLADLNGVADVLPGSVARGEDGVFTVTLIMHVNDAALAQRFTVEEK</sequence>
<comment type="caution">
    <text evidence="2">The sequence shown here is derived from an EMBL/GenBank/DDBJ whole genome shotgun (WGS) entry which is preliminary data.</text>
</comment>
<protein>
    <recommendedName>
        <fullName evidence="4">Fimbrial assembly protein</fullName>
    </recommendedName>
</protein>
<gene>
    <name evidence="2" type="ORF">CTB96_19155</name>
</gene>
<dbReference type="AlphaFoldDB" id="A0A317ZQD9"/>
<evidence type="ECO:0000256" key="1">
    <source>
        <dbReference type="SAM" id="Phobius"/>
    </source>
</evidence>
<organism evidence="2 3">
    <name type="scientific">Cryobacterium arcticum</name>
    <dbReference type="NCBI Taxonomy" id="670052"/>
    <lineage>
        <taxon>Bacteria</taxon>
        <taxon>Bacillati</taxon>
        <taxon>Actinomycetota</taxon>
        <taxon>Actinomycetes</taxon>
        <taxon>Micrococcales</taxon>
        <taxon>Microbacteriaceae</taxon>
        <taxon>Cryobacterium</taxon>
    </lineage>
</organism>
<evidence type="ECO:0000313" key="2">
    <source>
        <dbReference type="EMBL" id="PXA68701.1"/>
    </source>
</evidence>